<proteinExistence type="predicted"/>
<dbReference type="OrthoDB" id="573792at2"/>
<gene>
    <name evidence="1" type="ORF">C7B77_25645</name>
</gene>
<evidence type="ECO:0000313" key="1">
    <source>
        <dbReference type="EMBL" id="PSB44414.1"/>
    </source>
</evidence>
<dbReference type="Proteomes" id="UP000238937">
    <property type="component" value="Unassembled WGS sequence"/>
</dbReference>
<dbReference type="RefSeq" id="WP_106311651.1">
    <property type="nucleotide sequence ID" value="NZ_PVWO01000523.1"/>
</dbReference>
<reference evidence="1 2" key="1">
    <citation type="submission" date="2018-03" db="EMBL/GenBank/DDBJ databases">
        <title>The ancient ancestry and fast evolution of plastids.</title>
        <authorList>
            <person name="Moore K.R."/>
            <person name="Magnabosco C."/>
            <person name="Momper L."/>
            <person name="Gold D.A."/>
            <person name="Bosak T."/>
            <person name="Fournier G.P."/>
        </authorList>
    </citation>
    <scope>NUCLEOTIDE SEQUENCE [LARGE SCALE GENOMIC DNA]</scope>
    <source>
        <strain evidence="1 2">CCALA 037</strain>
    </source>
</reference>
<protein>
    <submittedName>
        <fullName evidence="1">Uncharacterized protein</fullName>
    </submittedName>
</protein>
<dbReference type="AlphaFoldDB" id="A0A2T1FHH4"/>
<accession>A0A2T1FHH4</accession>
<evidence type="ECO:0000313" key="2">
    <source>
        <dbReference type="Proteomes" id="UP000238937"/>
    </source>
</evidence>
<name>A0A2T1FHH4_9CYAN</name>
<dbReference type="EMBL" id="PVWO01000523">
    <property type="protein sequence ID" value="PSB44414.1"/>
    <property type="molecule type" value="Genomic_DNA"/>
</dbReference>
<comment type="caution">
    <text evidence="1">The sequence shown here is derived from an EMBL/GenBank/DDBJ whole genome shotgun (WGS) entry which is preliminary data.</text>
</comment>
<sequence>MQSLQTVYDNLEKIDRVDATTSAIYRQSAQEVLADPEISLEWRKAICDRLNQVNHDLTVHYVVDDDSY</sequence>
<keyword evidence="2" id="KW-1185">Reference proteome</keyword>
<organism evidence="1 2">
    <name type="scientific">Chamaesiphon polymorphus CCALA 037</name>
    <dbReference type="NCBI Taxonomy" id="2107692"/>
    <lineage>
        <taxon>Bacteria</taxon>
        <taxon>Bacillati</taxon>
        <taxon>Cyanobacteriota</taxon>
        <taxon>Cyanophyceae</taxon>
        <taxon>Gomontiellales</taxon>
        <taxon>Chamaesiphonaceae</taxon>
        <taxon>Chamaesiphon</taxon>
    </lineage>
</organism>